<dbReference type="OrthoDB" id="6608476at2"/>
<dbReference type="EMBL" id="LRCR01000030">
    <property type="protein sequence ID" value="KUQ81965.1"/>
    <property type="molecule type" value="Genomic_DNA"/>
</dbReference>
<proteinExistence type="predicted"/>
<evidence type="ECO:0000313" key="1">
    <source>
        <dbReference type="EMBL" id="KUQ81965.1"/>
    </source>
</evidence>
<accession>A0A0X4EJR9</accession>
<comment type="caution">
    <text evidence="1">The sequence shown here is derived from an EMBL/GenBank/DDBJ whole genome shotgun (WGS) entry which is preliminary data.</text>
</comment>
<dbReference type="AlphaFoldDB" id="A0A0X4EJR9"/>
<gene>
    <name evidence="1" type="ORF">AWI28_20465</name>
</gene>
<protein>
    <submittedName>
        <fullName evidence="1">Uncharacterized protein</fullName>
    </submittedName>
</protein>
<reference evidence="2" key="1">
    <citation type="submission" date="2016-01" db="EMBL/GenBank/DDBJ databases">
        <title>WGS of SAMN04407783.</title>
        <authorList>
            <person name="Adams M."/>
            <person name="Sutton G."/>
            <person name="Nelson K."/>
            <person name="Thaden J."/>
            <person name="Fowler V."/>
            <person name="Mccorrison J."/>
            <person name="Sanka R."/>
            <person name="Brinkac L."/>
            <person name="Nierman W."/>
        </authorList>
    </citation>
    <scope>NUCLEOTIDE SEQUENCE [LARGE SCALE GENOMIC DNA]</scope>
    <source>
        <strain evidence="2">GN04363</strain>
    </source>
</reference>
<sequence length="72" mass="8176">MKLRITRAIGLSKFSPRWVKVICLRLTKNDIERSLNALLATIDESELTPEQVKALRECIDRINLARGKGIQA</sequence>
<evidence type="ECO:0000313" key="2">
    <source>
        <dbReference type="Proteomes" id="UP000064715"/>
    </source>
</evidence>
<dbReference type="RefSeq" id="WP_040022244.1">
    <property type="nucleotide sequence ID" value="NZ_LRCR01000030.1"/>
</dbReference>
<organism evidence="1 2">
    <name type="scientific">Enterobacter genomosp. O</name>
    <dbReference type="NCBI Taxonomy" id="2364150"/>
    <lineage>
        <taxon>Bacteria</taxon>
        <taxon>Pseudomonadati</taxon>
        <taxon>Pseudomonadota</taxon>
        <taxon>Gammaproteobacteria</taxon>
        <taxon>Enterobacterales</taxon>
        <taxon>Enterobacteriaceae</taxon>
        <taxon>Enterobacter</taxon>
        <taxon>Enterobacter cloacae complex</taxon>
        <taxon>Enterobacter cloacae complex clade O</taxon>
    </lineage>
</organism>
<keyword evidence="2" id="KW-1185">Reference proteome</keyword>
<dbReference type="Proteomes" id="UP000064715">
    <property type="component" value="Unassembled WGS sequence"/>
</dbReference>
<name>A0A0X4EJR9_9ENTR</name>